<organism evidence="1 2">
    <name type="scientific">Geochorda subterranea</name>
    <dbReference type="NCBI Taxonomy" id="3109564"/>
    <lineage>
        <taxon>Bacteria</taxon>
        <taxon>Bacillati</taxon>
        <taxon>Bacillota</taxon>
        <taxon>Limnochordia</taxon>
        <taxon>Limnochordales</taxon>
        <taxon>Geochordaceae</taxon>
        <taxon>Geochorda</taxon>
    </lineage>
</organism>
<evidence type="ECO:0000313" key="1">
    <source>
        <dbReference type="EMBL" id="WRP15786.1"/>
    </source>
</evidence>
<sequence>MDLAPWADALRDLLGALEKPEGEPETVRLLLGRVQRAYEEARSRWAAETVSGGVGLADRREAVALLELQRECVERAQRIRDRSASKLQEIRAGKETARGYRRALGTLSGSAPTPYDWRI</sequence>
<gene>
    <name evidence="1" type="ORF">VLY81_06435</name>
</gene>
<protein>
    <recommendedName>
        <fullName evidence="3">Flagellar protein FliT</fullName>
    </recommendedName>
</protein>
<proteinExistence type="predicted"/>
<reference evidence="2" key="1">
    <citation type="submission" date="2023-12" db="EMBL/GenBank/DDBJ databases">
        <title>Novel isolates from deep terrestrial aquifers shed light on the physiology and ecology of the class Limnochordia.</title>
        <authorList>
            <person name="Karnachuk O.V."/>
            <person name="Lukina A.P."/>
            <person name="Avakyan M.R."/>
            <person name="Kadnikov V."/>
            <person name="Begmatov S."/>
            <person name="Beletsky A.V."/>
            <person name="Mardanov A.V."/>
            <person name="Ravin N.V."/>
        </authorList>
    </citation>
    <scope>NUCLEOTIDE SEQUENCE [LARGE SCALE GENOMIC DNA]</scope>
    <source>
        <strain evidence="2">LN</strain>
    </source>
</reference>
<dbReference type="EMBL" id="CP141614">
    <property type="protein sequence ID" value="WRP15786.1"/>
    <property type="molecule type" value="Genomic_DNA"/>
</dbReference>
<dbReference type="Proteomes" id="UP001333102">
    <property type="component" value="Chromosome"/>
</dbReference>
<evidence type="ECO:0008006" key="3">
    <source>
        <dbReference type="Google" id="ProtNLM"/>
    </source>
</evidence>
<name>A0ABZ1BT28_9FIRM</name>
<dbReference type="RefSeq" id="WP_324670194.1">
    <property type="nucleotide sequence ID" value="NZ_CP141614.1"/>
</dbReference>
<evidence type="ECO:0000313" key="2">
    <source>
        <dbReference type="Proteomes" id="UP001333102"/>
    </source>
</evidence>
<keyword evidence="2" id="KW-1185">Reference proteome</keyword>
<accession>A0ABZ1BT28</accession>